<accession>A0A926NSU4</accession>
<dbReference type="GO" id="GO:0016757">
    <property type="term" value="F:glycosyltransferase activity"/>
    <property type="evidence" value="ECO:0007669"/>
    <property type="project" value="UniProtKB-KW"/>
</dbReference>
<gene>
    <name evidence="5" type="ORF">IDJ76_09490</name>
</gene>
<evidence type="ECO:0000256" key="3">
    <source>
        <dbReference type="ARBA" id="ARBA00022679"/>
    </source>
</evidence>
<reference evidence="5" key="1">
    <citation type="submission" date="2020-09" db="EMBL/GenBank/DDBJ databases">
        <title>Novel species of Mucilaginibacter isolated from a glacier on the Tibetan Plateau.</title>
        <authorList>
            <person name="Liu Q."/>
            <person name="Xin Y.-H."/>
        </authorList>
    </citation>
    <scope>NUCLEOTIDE SEQUENCE</scope>
    <source>
        <strain evidence="5">ZB1P21</strain>
    </source>
</reference>
<evidence type="ECO:0000313" key="6">
    <source>
        <dbReference type="Proteomes" id="UP000619078"/>
    </source>
</evidence>
<dbReference type="Gene3D" id="3.90.550.10">
    <property type="entry name" value="Spore Coat Polysaccharide Biosynthesis Protein SpsA, Chain A"/>
    <property type="match status" value="1"/>
</dbReference>
<proteinExistence type="inferred from homology"/>
<dbReference type="EMBL" id="JACWMX010000003">
    <property type="protein sequence ID" value="MBD1393330.1"/>
    <property type="molecule type" value="Genomic_DNA"/>
</dbReference>
<dbReference type="Proteomes" id="UP000619078">
    <property type="component" value="Unassembled WGS sequence"/>
</dbReference>
<keyword evidence="6" id="KW-1185">Reference proteome</keyword>
<organism evidence="5 6">
    <name type="scientific">Mucilaginibacter glaciei</name>
    <dbReference type="NCBI Taxonomy" id="2772109"/>
    <lineage>
        <taxon>Bacteria</taxon>
        <taxon>Pseudomonadati</taxon>
        <taxon>Bacteroidota</taxon>
        <taxon>Sphingobacteriia</taxon>
        <taxon>Sphingobacteriales</taxon>
        <taxon>Sphingobacteriaceae</taxon>
        <taxon>Mucilaginibacter</taxon>
    </lineage>
</organism>
<sequence length="332" mass="38157">MPKVSVILPVYNGAAYIHEAVTSVLAQSFSDFDLFVIDDGSTDNTLDVLQQINDKRLKITPNDANVGLINTLNRGLNLSAGYKYVARMDADDICLPGRLAATVNVLDSHPAIGVAGTSVTYFGEGLKNKDVILPATNERIVPALMCRNPIIHPSVMIRNEVLLNNNLQYDSDYYKYEDYKLWLDLINKCEFYNTHEIHFMYRRHSNNVTNVGNYNIADDLDMMNQILTNYANALQFEFTPREIYIITIIASTYRWRADTTLPLGDIIANIRAIIDKHSYKNIDSKYLTELLWERVFIYLLKTKRLTDFLTLIVKLGTTINYNHIMRIYNNWY</sequence>
<dbReference type="InterPro" id="IPR001173">
    <property type="entry name" value="Glyco_trans_2-like"/>
</dbReference>
<keyword evidence="3" id="KW-0808">Transferase</keyword>
<evidence type="ECO:0000313" key="5">
    <source>
        <dbReference type="EMBL" id="MBD1393330.1"/>
    </source>
</evidence>
<dbReference type="InterPro" id="IPR050834">
    <property type="entry name" value="Glycosyltransf_2"/>
</dbReference>
<evidence type="ECO:0000256" key="2">
    <source>
        <dbReference type="ARBA" id="ARBA00022676"/>
    </source>
</evidence>
<feature type="domain" description="Glycosyltransferase 2-like" evidence="4">
    <location>
        <begin position="5"/>
        <end position="134"/>
    </location>
</feature>
<protein>
    <submittedName>
        <fullName evidence="5">Glycosyltransferase family 2 protein</fullName>
    </submittedName>
</protein>
<dbReference type="InterPro" id="IPR029044">
    <property type="entry name" value="Nucleotide-diphossugar_trans"/>
</dbReference>
<dbReference type="SUPFAM" id="SSF53448">
    <property type="entry name" value="Nucleotide-diphospho-sugar transferases"/>
    <property type="match status" value="1"/>
</dbReference>
<comment type="caution">
    <text evidence="5">The sequence shown here is derived from an EMBL/GenBank/DDBJ whole genome shotgun (WGS) entry which is preliminary data.</text>
</comment>
<keyword evidence="2" id="KW-0328">Glycosyltransferase</keyword>
<dbReference type="Pfam" id="PF00535">
    <property type="entry name" value="Glycos_transf_2"/>
    <property type="match status" value="1"/>
</dbReference>
<dbReference type="RefSeq" id="WP_191163059.1">
    <property type="nucleotide sequence ID" value="NZ_JACWMX010000003.1"/>
</dbReference>
<comment type="similarity">
    <text evidence="1">Belongs to the glycosyltransferase 2 family.</text>
</comment>
<name>A0A926NSU4_9SPHI</name>
<evidence type="ECO:0000259" key="4">
    <source>
        <dbReference type="Pfam" id="PF00535"/>
    </source>
</evidence>
<dbReference type="PANTHER" id="PTHR43685:SF5">
    <property type="entry name" value="GLYCOSYLTRANSFERASE EPSE-RELATED"/>
    <property type="match status" value="1"/>
</dbReference>
<evidence type="ECO:0000256" key="1">
    <source>
        <dbReference type="ARBA" id="ARBA00006739"/>
    </source>
</evidence>
<dbReference type="PANTHER" id="PTHR43685">
    <property type="entry name" value="GLYCOSYLTRANSFERASE"/>
    <property type="match status" value="1"/>
</dbReference>
<dbReference type="AlphaFoldDB" id="A0A926NSU4"/>